<dbReference type="PANTHER" id="PTHR10309">
    <property type="entry name" value="MANNOSE-6-PHOSPHATE ISOMERASE"/>
    <property type="match status" value="1"/>
</dbReference>
<dbReference type="InterPro" id="IPR001250">
    <property type="entry name" value="Man6P_Isoase-1"/>
</dbReference>
<dbReference type="Pfam" id="PF20511">
    <property type="entry name" value="PMI_typeI_cat"/>
    <property type="match status" value="1"/>
</dbReference>
<feature type="binding site" evidence="8">
    <location>
        <position position="130"/>
    </location>
    <ligand>
        <name>Zn(2+)</name>
        <dbReference type="ChEBI" id="CHEBI:29105"/>
    </ligand>
</feature>
<feature type="active site" evidence="7">
    <location>
        <position position="270"/>
    </location>
</feature>
<evidence type="ECO:0000259" key="9">
    <source>
        <dbReference type="Pfam" id="PF20511"/>
    </source>
</evidence>
<dbReference type="GO" id="GO:0008270">
    <property type="term" value="F:zinc ion binding"/>
    <property type="evidence" value="ECO:0007669"/>
    <property type="project" value="InterPro"/>
</dbReference>
<evidence type="ECO:0000256" key="2">
    <source>
        <dbReference type="ARBA" id="ARBA00010772"/>
    </source>
</evidence>
<dbReference type="RefSeq" id="WP_168075803.1">
    <property type="nucleotide sequence ID" value="NZ_BAAAQJ010000019.1"/>
</dbReference>
<dbReference type="InterPro" id="IPR014710">
    <property type="entry name" value="RmlC-like_jellyroll"/>
</dbReference>
<reference evidence="10" key="1">
    <citation type="submission" date="2021-01" db="EMBL/GenBank/DDBJ databases">
        <title>Whole genome shotgun sequence of Planosporangium flavigriseum NBRC 105377.</title>
        <authorList>
            <person name="Komaki H."/>
            <person name="Tamura T."/>
        </authorList>
    </citation>
    <scope>NUCLEOTIDE SEQUENCE</scope>
    <source>
        <strain evidence="10">NBRC 105377</strain>
    </source>
</reference>
<dbReference type="EC" id="5.3.1.8" evidence="3"/>
<keyword evidence="11" id="KW-1185">Reference proteome</keyword>
<dbReference type="PRINTS" id="PR00714">
    <property type="entry name" value="MAN6PISMRASE"/>
</dbReference>
<dbReference type="SUPFAM" id="SSF51182">
    <property type="entry name" value="RmlC-like cupins"/>
    <property type="match status" value="1"/>
</dbReference>
<evidence type="ECO:0000256" key="8">
    <source>
        <dbReference type="PIRSR" id="PIRSR001480-2"/>
    </source>
</evidence>
<dbReference type="InterPro" id="IPR046457">
    <property type="entry name" value="PMI_typeI_cat"/>
</dbReference>
<dbReference type="PIRSF" id="PIRSF001480">
    <property type="entry name" value="Mannose-6-phosphate_isomerase"/>
    <property type="match status" value="1"/>
</dbReference>
<dbReference type="GO" id="GO:0004476">
    <property type="term" value="F:mannose-6-phosphate isomerase activity"/>
    <property type="evidence" value="ECO:0007669"/>
    <property type="project" value="UniProtKB-EC"/>
</dbReference>
<organism evidence="10 11">
    <name type="scientific">Planosporangium flavigriseum</name>
    <dbReference type="NCBI Taxonomy" id="373681"/>
    <lineage>
        <taxon>Bacteria</taxon>
        <taxon>Bacillati</taxon>
        <taxon>Actinomycetota</taxon>
        <taxon>Actinomycetes</taxon>
        <taxon>Micromonosporales</taxon>
        <taxon>Micromonosporaceae</taxon>
        <taxon>Planosporangium</taxon>
    </lineage>
</organism>
<sequence length="384" mass="39749">MRLLENPIRGYAWGSRTALAALQGRSAPTREPEAELWIGAHPDSPSAVGGTPLTEVIAGDPAGVLGAGPVARFGERLPFLLKVLAAAEPLSLQAHPTEEQAAAGFAAEEAAGKPREAADRNYRDPHHKPELLVALEPFEALSGFRAPAATANLLAGLEVAGLAPTIAALRGADPGAALRHAVTGLMELGGAERKALVEDIVAAARGRSGYELAVALGERYPGDIGVVVALLLNQVRLAPGEAIWLPAGNLHAYLRGTGVEIMAASDNVLRGGLTPKHVDVPELLRVLRFEVLADPVVRPREVAPGLVSWPVPVDEFVLHRADLDGGEVTLPGHGPRVVLCLRGEVRVDDGAGELVLTGGQAAFGAAGHTATVSGTGQVYQATTA</sequence>
<dbReference type="PANTHER" id="PTHR10309:SF0">
    <property type="entry name" value="MANNOSE-6-PHOSPHATE ISOMERASE"/>
    <property type="match status" value="1"/>
</dbReference>
<proteinExistence type="inferred from homology"/>
<evidence type="ECO:0000256" key="3">
    <source>
        <dbReference type="ARBA" id="ARBA00011956"/>
    </source>
</evidence>
<comment type="cofactor">
    <cofactor evidence="8">
        <name>Zn(2+)</name>
        <dbReference type="ChEBI" id="CHEBI:29105"/>
    </cofactor>
    <text evidence="8">Binds 1 zinc ion per subunit.</text>
</comment>
<dbReference type="InterPro" id="IPR011051">
    <property type="entry name" value="RmlC_Cupin_sf"/>
</dbReference>
<evidence type="ECO:0000256" key="5">
    <source>
        <dbReference type="ARBA" id="ARBA00022833"/>
    </source>
</evidence>
<evidence type="ECO:0000256" key="1">
    <source>
        <dbReference type="ARBA" id="ARBA00000757"/>
    </source>
</evidence>
<feature type="binding site" evidence="8">
    <location>
        <position position="95"/>
    </location>
    <ligand>
        <name>Zn(2+)</name>
        <dbReference type="ChEBI" id="CHEBI:29105"/>
    </ligand>
</feature>
<keyword evidence="4 8" id="KW-0479">Metal-binding</keyword>
<comment type="catalytic activity">
    <reaction evidence="1">
        <text>D-mannose 6-phosphate = D-fructose 6-phosphate</text>
        <dbReference type="Rhea" id="RHEA:12356"/>
        <dbReference type="ChEBI" id="CHEBI:58735"/>
        <dbReference type="ChEBI" id="CHEBI:61527"/>
        <dbReference type="EC" id="5.3.1.8"/>
    </reaction>
</comment>
<dbReference type="Gene3D" id="1.10.441.10">
    <property type="entry name" value="Phosphomannose Isomerase, domain 2"/>
    <property type="match status" value="1"/>
</dbReference>
<dbReference type="GO" id="GO:0009298">
    <property type="term" value="P:GDP-mannose biosynthetic process"/>
    <property type="evidence" value="ECO:0007669"/>
    <property type="project" value="InterPro"/>
</dbReference>
<feature type="binding site" evidence="8">
    <location>
        <position position="93"/>
    </location>
    <ligand>
        <name>Zn(2+)</name>
        <dbReference type="ChEBI" id="CHEBI:29105"/>
    </ligand>
</feature>
<accession>A0A8J3LLG1</accession>
<protein>
    <recommendedName>
        <fullName evidence="3">mannose-6-phosphate isomerase</fullName>
        <ecNumber evidence="3">5.3.1.8</ecNumber>
    </recommendedName>
</protein>
<gene>
    <name evidence="10" type="ORF">Pfl04_12190</name>
</gene>
<name>A0A8J3LLG1_9ACTN</name>
<evidence type="ECO:0000256" key="7">
    <source>
        <dbReference type="PIRSR" id="PIRSR001480-1"/>
    </source>
</evidence>
<keyword evidence="5 8" id="KW-0862">Zinc</keyword>
<evidence type="ECO:0000256" key="6">
    <source>
        <dbReference type="ARBA" id="ARBA00023235"/>
    </source>
</evidence>
<dbReference type="Gene3D" id="2.60.120.10">
    <property type="entry name" value="Jelly Rolls"/>
    <property type="match status" value="2"/>
</dbReference>
<comment type="similarity">
    <text evidence="2">Belongs to the mannose-6-phosphate isomerase type 1 family.</text>
</comment>
<dbReference type="InterPro" id="IPR016305">
    <property type="entry name" value="Mannose-6-P_Isomerase"/>
</dbReference>
<evidence type="ECO:0000256" key="4">
    <source>
        <dbReference type="ARBA" id="ARBA00022723"/>
    </source>
</evidence>
<dbReference type="GO" id="GO:0005975">
    <property type="term" value="P:carbohydrate metabolic process"/>
    <property type="evidence" value="ECO:0007669"/>
    <property type="project" value="InterPro"/>
</dbReference>
<feature type="binding site" evidence="8">
    <location>
        <position position="251"/>
    </location>
    <ligand>
        <name>Zn(2+)</name>
        <dbReference type="ChEBI" id="CHEBI:29105"/>
    </ligand>
</feature>
<dbReference type="CDD" id="cd07011">
    <property type="entry name" value="cupin_PMI_type_I_N"/>
    <property type="match status" value="1"/>
</dbReference>
<evidence type="ECO:0000313" key="11">
    <source>
        <dbReference type="Proteomes" id="UP000653674"/>
    </source>
</evidence>
<dbReference type="AlphaFoldDB" id="A0A8J3LLG1"/>
<evidence type="ECO:0000313" key="10">
    <source>
        <dbReference type="EMBL" id="GIG72815.1"/>
    </source>
</evidence>
<dbReference type="GO" id="GO:0005829">
    <property type="term" value="C:cytosol"/>
    <property type="evidence" value="ECO:0007669"/>
    <property type="project" value="TreeGrafter"/>
</dbReference>
<feature type="domain" description="Phosphomannose isomerase type I catalytic" evidence="9">
    <location>
        <begin position="4"/>
        <end position="145"/>
    </location>
</feature>
<comment type="caution">
    <text evidence="10">The sequence shown here is derived from an EMBL/GenBank/DDBJ whole genome shotgun (WGS) entry which is preliminary data.</text>
</comment>
<dbReference type="EMBL" id="BONU01000005">
    <property type="protein sequence ID" value="GIG72815.1"/>
    <property type="molecule type" value="Genomic_DNA"/>
</dbReference>
<dbReference type="NCBIfam" id="TIGR00218">
    <property type="entry name" value="manA"/>
    <property type="match status" value="1"/>
</dbReference>
<dbReference type="Proteomes" id="UP000653674">
    <property type="component" value="Unassembled WGS sequence"/>
</dbReference>
<keyword evidence="6 10" id="KW-0413">Isomerase</keyword>